<dbReference type="Gene3D" id="2.60.34.30">
    <property type="entry name" value="Competence, DNA-entry nuclease inhibitor, ComJ"/>
    <property type="match status" value="1"/>
</dbReference>
<reference evidence="1" key="2">
    <citation type="submission" date="2020-11" db="EMBL/GenBank/DDBJ databases">
        <title>Complete genome sequence of a novel pathogenic Methylobacterium strain isolated from rice in Vietnam.</title>
        <authorList>
            <person name="Lai K."/>
            <person name="Okazaki S."/>
            <person name="Higashi K."/>
            <person name="Mori H."/>
            <person name="Toyoda A."/>
            <person name="Kurokawa K."/>
        </authorList>
    </citation>
    <scope>NUCLEOTIDE SEQUENCE</scope>
    <source>
        <strain evidence="1">VL1</strain>
    </source>
</reference>
<sequence>MSRHYRIFADYHQIYLWDHGVRPDAPTDYTDADTVRRIKAAPFVVVIQPERNTEVPVAIEVVRTAPPLDLDRWDHVAEASLALPSGRLEIHECTGGSVDILSVPPGTYRVRTAHGGLATIDPDGLDGRDHYRIVLWPAPVAEIAILKQYTGPRDAP</sequence>
<dbReference type="KEGG" id="mind:mvi_29740"/>
<reference evidence="2 3" key="1">
    <citation type="submission" date="2014-11" db="EMBL/GenBank/DDBJ databases">
        <title>Comparative genomics of Methylobacterium species.</title>
        <authorList>
            <person name="Chaudhry V."/>
            <person name="Patil P.B."/>
        </authorList>
    </citation>
    <scope>NUCLEOTIDE SEQUENCE [LARGE SCALE GENOMIC DNA]</scope>
    <source>
        <strain evidence="2 3">SE3.6</strain>
    </source>
</reference>
<dbReference type="InterPro" id="IPR038691">
    <property type="entry name" value="ComJ_sf"/>
</dbReference>
<dbReference type="EMBL" id="JTHG01000170">
    <property type="protein sequence ID" value="KMO20398.1"/>
    <property type="molecule type" value="Genomic_DNA"/>
</dbReference>
<dbReference type="Proteomes" id="UP000663508">
    <property type="component" value="Chromosome"/>
</dbReference>
<evidence type="ECO:0000313" key="1">
    <source>
        <dbReference type="EMBL" id="BCM84513.1"/>
    </source>
</evidence>
<keyword evidence="3" id="KW-1185">Reference proteome</keyword>
<accession>A0A0J6TZP2</accession>
<gene>
    <name evidence="1" type="ORF">mvi_29740</name>
    <name evidence="2" type="ORF">QR79_18195</name>
</gene>
<protein>
    <submittedName>
        <fullName evidence="1">Uncharacterized protein</fullName>
    </submittedName>
</protein>
<dbReference type="OrthoDB" id="280156at2"/>
<organism evidence="1 4">
    <name type="scientific">Methylobacterium indicum</name>
    <dbReference type="NCBI Taxonomy" id="1775910"/>
    <lineage>
        <taxon>Bacteria</taxon>
        <taxon>Pseudomonadati</taxon>
        <taxon>Pseudomonadota</taxon>
        <taxon>Alphaproteobacteria</taxon>
        <taxon>Hyphomicrobiales</taxon>
        <taxon>Methylobacteriaceae</taxon>
        <taxon>Methylobacterium</taxon>
    </lineage>
</organism>
<dbReference type="Proteomes" id="UP000036471">
    <property type="component" value="Unassembled WGS sequence"/>
</dbReference>
<evidence type="ECO:0000313" key="2">
    <source>
        <dbReference type="EMBL" id="KMO20398.1"/>
    </source>
</evidence>
<name>A0A0J6TZP2_9HYPH</name>
<proteinExistence type="predicted"/>
<evidence type="ECO:0000313" key="4">
    <source>
        <dbReference type="Proteomes" id="UP000663508"/>
    </source>
</evidence>
<dbReference type="EMBL" id="AP024145">
    <property type="protein sequence ID" value="BCM84513.1"/>
    <property type="molecule type" value="Genomic_DNA"/>
</dbReference>
<dbReference type="AlphaFoldDB" id="A0A0J6TZP2"/>
<evidence type="ECO:0000313" key="3">
    <source>
        <dbReference type="Proteomes" id="UP000036471"/>
    </source>
</evidence>
<dbReference type="RefSeq" id="WP_048428449.1">
    <property type="nucleotide sequence ID" value="NZ_AP024145.1"/>
</dbReference>
<accession>A0A147FLF2</accession>